<name>A0A183HSP3_9BILA</name>
<dbReference type="WBParaSite" id="OFLC_0001050401-mRNA-1">
    <property type="protein sequence ID" value="OFLC_0001050401-mRNA-1"/>
    <property type="gene ID" value="OFLC_0001050401"/>
</dbReference>
<reference evidence="1 2" key="2">
    <citation type="submission" date="2018-11" db="EMBL/GenBank/DDBJ databases">
        <authorList>
            <consortium name="Pathogen Informatics"/>
        </authorList>
    </citation>
    <scope>NUCLEOTIDE SEQUENCE [LARGE SCALE GENOMIC DNA]</scope>
</reference>
<proteinExistence type="predicted"/>
<keyword evidence="2" id="KW-1185">Reference proteome</keyword>
<dbReference type="Proteomes" id="UP000267606">
    <property type="component" value="Unassembled WGS sequence"/>
</dbReference>
<gene>
    <name evidence="1" type="ORF">OFLC_LOCUS10499</name>
</gene>
<sequence>MSKLCEGCDIDVDIWPLRECRGEDINHWKGHLWLCEKKVDPQSLYHIEGSACSPVQGTFCLIIPSNLHFMCSYCFRCFLTHLSLHRVPPQPG</sequence>
<organism evidence="3">
    <name type="scientific">Onchocerca flexuosa</name>
    <dbReference type="NCBI Taxonomy" id="387005"/>
    <lineage>
        <taxon>Eukaryota</taxon>
        <taxon>Metazoa</taxon>
        <taxon>Ecdysozoa</taxon>
        <taxon>Nematoda</taxon>
        <taxon>Chromadorea</taxon>
        <taxon>Rhabditida</taxon>
        <taxon>Spirurina</taxon>
        <taxon>Spiruromorpha</taxon>
        <taxon>Filarioidea</taxon>
        <taxon>Onchocercidae</taxon>
        <taxon>Onchocerca</taxon>
    </lineage>
</organism>
<dbReference type="AlphaFoldDB" id="A0A183HSP3"/>
<evidence type="ECO:0000313" key="2">
    <source>
        <dbReference type="Proteomes" id="UP000267606"/>
    </source>
</evidence>
<evidence type="ECO:0000313" key="1">
    <source>
        <dbReference type="EMBL" id="VDO68957.1"/>
    </source>
</evidence>
<dbReference type="EMBL" id="UZAJ01014051">
    <property type="protein sequence ID" value="VDO68957.1"/>
    <property type="molecule type" value="Genomic_DNA"/>
</dbReference>
<evidence type="ECO:0000313" key="3">
    <source>
        <dbReference type="WBParaSite" id="OFLC_0001050401-mRNA-1"/>
    </source>
</evidence>
<reference evidence="3" key="1">
    <citation type="submission" date="2016-06" db="UniProtKB">
        <authorList>
            <consortium name="WormBaseParasite"/>
        </authorList>
    </citation>
    <scope>IDENTIFICATION</scope>
</reference>
<protein>
    <submittedName>
        <fullName evidence="3">Ovule protein</fullName>
    </submittedName>
</protein>
<accession>A0A183HSP3</accession>